<keyword evidence="3" id="KW-1185">Reference proteome</keyword>
<dbReference type="RefSeq" id="WP_137330790.1">
    <property type="nucleotide sequence ID" value="NZ_CP040077.1"/>
</dbReference>
<proteinExistence type="predicted"/>
<evidence type="ECO:0000313" key="3">
    <source>
        <dbReference type="Proteomes" id="UP000298656"/>
    </source>
</evidence>
<keyword evidence="1" id="KW-1133">Transmembrane helix</keyword>
<dbReference type="Proteomes" id="UP000298656">
    <property type="component" value="Chromosome 1"/>
</dbReference>
<evidence type="ECO:0000256" key="1">
    <source>
        <dbReference type="SAM" id="Phobius"/>
    </source>
</evidence>
<evidence type="ECO:0000313" key="2">
    <source>
        <dbReference type="EMBL" id="QCP47948.1"/>
    </source>
</evidence>
<organism evidence="2 3">
    <name type="scientific">Trinickia violacea</name>
    <dbReference type="NCBI Taxonomy" id="2571746"/>
    <lineage>
        <taxon>Bacteria</taxon>
        <taxon>Pseudomonadati</taxon>
        <taxon>Pseudomonadota</taxon>
        <taxon>Betaproteobacteria</taxon>
        <taxon>Burkholderiales</taxon>
        <taxon>Burkholderiaceae</taxon>
        <taxon>Trinickia</taxon>
    </lineage>
</organism>
<dbReference type="KEGG" id="tvl:FAZ95_01385"/>
<feature type="transmembrane region" description="Helical" evidence="1">
    <location>
        <begin position="115"/>
        <end position="138"/>
    </location>
</feature>
<dbReference type="NCBIfam" id="NF041043">
    <property type="entry name" value="BPSS1780_fam"/>
    <property type="match status" value="1"/>
</dbReference>
<dbReference type="OrthoDB" id="9083589at2"/>
<feature type="transmembrane region" description="Helical" evidence="1">
    <location>
        <begin position="75"/>
        <end position="94"/>
    </location>
</feature>
<keyword evidence="1" id="KW-0472">Membrane</keyword>
<feature type="transmembrane region" description="Helical" evidence="1">
    <location>
        <begin position="213"/>
        <end position="230"/>
    </location>
</feature>
<feature type="transmembrane region" description="Helical" evidence="1">
    <location>
        <begin position="237"/>
        <end position="258"/>
    </location>
</feature>
<dbReference type="EMBL" id="CP040077">
    <property type="protein sequence ID" value="QCP47948.1"/>
    <property type="molecule type" value="Genomic_DNA"/>
</dbReference>
<keyword evidence="1" id="KW-0812">Transmembrane</keyword>
<feature type="transmembrane region" description="Helical" evidence="1">
    <location>
        <begin position="173"/>
        <end position="193"/>
    </location>
</feature>
<protein>
    <recommendedName>
        <fullName evidence="4">DUF2189 domain-containing protein</fullName>
    </recommendedName>
</protein>
<evidence type="ECO:0008006" key="4">
    <source>
        <dbReference type="Google" id="ProtNLM"/>
    </source>
</evidence>
<dbReference type="InterPro" id="IPR047798">
    <property type="entry name" value="BPSS1780-like"/>
</dbReference>
<dbReference type="AlphaFoldDB" id="A0A4P8IH43"/>
<accession>A0A4P8IH43</accession>
<gene>
    <name evidence="2" type="ORF">FAZ95_01385</name>
</gene>
<reference evidence="2 3" key="1">
    <citation type="submission" date="2019-05" db="EMBL/GenBank/DDBJ databases">
        <title>Burkholderia sp. DHOD12, isolated from subtropical forest soil.</title>
        <authorList>
            <person name="Gao Z.-H."/>
            <person name="Qiu L.-H."/>
        </authorList>
    </citation>
    <scope>NUCLEOTIDE SEQUENCE [LARGE SCALE GENOMIC DNA]</scope>
    <source>
        <strain evidence="2 3">DHOD12</strain>
    </source>
</reference>
<name>A0A4P8IH43_9BURK</name>
<feature type="transmembrane region" description="Helical" evidence="1">
    <location>
        <begin position="50"/>
        <end position="69"/>
    </location>
</feature>
<sequence length="265" mass="27884">MNTDCLNSASPVVRLQRAPALRYPEGQEVGAIAVVKWLASGFQAARVQPVMWLAAILGCADFATLLHLFPMFRPVAVLLAPLVIGALVFAQARARTGEPATLSEVLKAVAQHRNALIAIGLTSAAIVVAGYAILFATLHVSMKAAAMANGTHGLLIAYVGGQDWRGVMGSMAGVPIFALALAAAWFAPALAMLHDMTPLDAIAASIKGVLRNWPMALVYLIALTLAAWVAPMMHLTAFALVVTPALAALMLLSMYGGYRDVFVGR</sequence>